<dbReference type="EMBL" id="JAYMYS010000005">
    <property type="protein sequence ID" value="KAK7392395.1"/>
    <property type="molecule type" value="Genomic_DNA"/>
</dbReference>
<protein>
    <submittedName>
        <fullName evidence="2">Uncharacterized protein</fullName>
    </submittedName>
</protein>
<dbReference type="Proteomes" id="UP001386955">
    <property type="component" value="Unassembled WGS sequence"/>
</dbReference>
<proteinExistence type="predicted"/>
<keyword evidence="3" id="KW-1185">Reference proteome</keyword>
<dbReference type="PANTHER" id="PTHR36746">
    <property type="entry name" value="BNAC04G51760D PROTEIN"/>
    <property type="match status" value="1"/>
</dbReference>
<name>A0AAN9XHH7_PSOTE</name>
<comment type="caution">
    <text evidence="2">The sequence shown here is derived from an EMBL/GenBank/DDBJ whole genome shotgun (WGS) entry which is preliminary data.</text>
</comment>
<evidence type="ECO:0000256" key="1">
    <source>
        <dbReference type="SAM" id="MobiDB-lite"/>
    </source>
</evidence>
<evidence type="ECO:0000313" key="3">
    <source>
        <dbReference type="Proteomes" id="UP001386955"/>
    </source>
</evidence>
<dbReference type="PANTHER" id="PTHR36746:SF5">
    <property type="match status" value="1"/>
</dbReference>
<feature type="region of interest" description="Disordered" evidence="1">
    <location>
        <begin position="24"/>
        <end position="55"/>
    </location>
</feature>
<sequence length="207" mass="23168">MDKNNSDSSTSVCTKIRQALGSNPAVRAVQRITSFSQDPKPITKDPNSKPSITDISIQSKPYAHHKTQREGSGAIPINFYDHSAPKLREKGVAKGGSSVRTIKVATKGEPHSMQHGHGVQITEPQGNKPMDINDHFKVFIQQTREKMMRSMSNIGWTHHSNHPAAAPDREAHGINENESHFSEFIHRAKKKLRTTTTVRRNNYSKKE</sequence>
<reference evidence="2 3" key="1">
    <citation type="submission" date="2024-01" db="EMBL/GenBank/DDBJ databases">
        <title>The genomes of 5 underutilized Papilionoideae crops provide insights into root nodulation and disease resistanc.</title>
        <authorList>
            <person name="Jiang F."/>
        </authorList>
    </citation>
    <scope>NUCLEOTIDE SEQUENCE [LARGE SCALE GENOMIC DNA]</scope>
    <source>
        <strain evidence="2">DUOXIRENSHENG_FW03</strain>
        <tissue evidence="2">Leaves</tissue>
    </source>
</reference>
<feature type="region of interest" description="Disordered" evidence="1">
    <location>
        <begin position="108"/>
        <end position="130"/>
    </location>
</feature>
<organism evidence="2 3">
    <name type="scientific">Psophocarpus tetragonolobus</name>
    <name type="common">Winged bean</name>
    <name type="synonym">Dolichos tetragonolobus</name>
    <dbReference type="NCBI Taxonomy" id="3891"/>
    <lineage>
        <taxon>Eukaryota</taxon>
        <taxon>Viridiplantae</taxon>
        <taxon>Streptophyta</taxon>
        <taxon>Embryophyta</taxon>
        <taxon>Tracheophyta</taxon>
        <taxon>Spermatophyta</taxon>
        <taxon>Magnoliopsida</taxon>
        <taxon>eudicotyledons</taxon>
        <taxon>Gunneridae</taxon>
        <taxon>Pentapetalae</taxon>
        <taxon>rosids</taxon>
        <taxon>fabids</taxon>
        <taxon>Fabales</taxon>
        <taxon>Fabaceae</taxon>
        <taxon>Papilionoideae</taxon>
        <taxon>50 kb inversion clade</taxon>
        <taxon>NPAAA clade</taxon>
        <taxon>indigoferoid/millettioid clade</taxon>
        <taxon>Phaseoleae</taxon>
        <taxon>Psophocarpus</taxon>
    </lineage>
</organism>
<dbReference type="AlphaFoldDB" id="A0AAN9XHH7"/>
<gene>
    <name evidence="2" type="ORF">VNO78_20833</name>
</gene>
<accession>A0AAN9XHH7</accession>
<evidence type="ECO:0000313" key="2">
    <source>
        <dbReference type="EMBL" id="KAK7392395.1"/>
    </source>
</evidence>